<dbReference type="NCBIfam" id="TIGR01200">
    <property type="entry name" value="GLPGLI"/>
    <property type="match status" value="1"/>
</dbReference>
<comment type="caution">
    <text evidence="2">The sequence shown here is derived from an EMBL/GenBank/DDBJ whole genome shotgun (WGS) entry which is preliminary data.</text>
</comment>
<sequence>MVMKINKIFFLLVCSVQAFSQNFVSTAKVEYEMMINTDGSLQNFEANLYFNNVYSKFDYKNKETSDKVSEIKTATNVSKTVIKKADTTMTSIFFNPVKNILYSSKLNEVVFEDNNQQKWELIDEQKVIGNLHCAKAVCSFRGRDYIAWYVNTIPVSFGPWKFNGLPGLIIEIYDSRKEVYMAVKKIDMPFSKNITGIDSEQTLISREEEQKKVAEQWAKKQKEIETRAKIIESSFSKEDKVRIKVSEPVFNKGIEIE</sequence>
<dbReference type="EMBL" id="SRLH01000003">
    <property type="protein sequence ID" value="TGD58737.1"/>
    <property type="molecule type" value="Genomic_DNA"/>
</dbReference>
<feature type="chain" id="PRO_5021397033" evidence="1">
    <location>
        <begin position="21"/>
        <end position="257"/>
    </location>
</feature>
<keyword evidence="1" id="KW-0732">Signal</keyword>
<keyword evidence="3" id="KW-1185">Reference proteome</keyword>
<dbReference type="Pfam" id="PF09697">
    <property type="entry name" value="Porph_ging"/>
    <property type="match status" value="1"/>
</dbReference>
<evidence type="ECO:0000313" key="2">
    <source>
        <dbReference type="EMBL" id="TGD58737.1"/>
    </source>
</evidence>
<accession>A0A4Z0LAY5</accession>
<dbReference type="OrthoDB" id="1440774at2"/>
<protein>
    <submittedName>
        <fullName evidence="2">GLPGLI family protein</fullName>
    </submittedName>
</protein>
<gene>
    <name evidence="2" type="ORF">E4635_07425</name>
</gene>
<feature type="signal peptide" evidence="1">
    <location>
        <begin position="1"/>
        <end position="20"/>
    </location>
</feature>
<proteinExistence type="predicted"/>
<evidence type="ECO:0000256" key="1">
    <source>
        <dbReference type="SAM" id="SignalP"/>
    </source>
</evidence>
<evidence type="ECO:0000313" key="3">
    <source>
        <dbReference type="Proteomes" id="UP000297407"/>
    </source>
</evidence>
<organism evidence="2 3">
    <name type="scientific">Flavobacterium humi</name>
    <dbReference type="NCBI Taxonomy" id="2562683"/>
    <lineage>
        <taxon>Bacteria</taxon>
        <taxon>Pseudomonadati</taxon>
        <taxon>Bacteroidota</taxon>
        <taxon>Flavobacteriia</taxon>
        <taxon>Flavobacteriales</taxon>
        <taxon>Flavobacteriaceae</taxon>
        <taxon>Flavobacterium</taxon>
    </lineage>
</organism>
<dbReference type="Proteomes" id="UP000297407">
    <property type="component" value="Unassembled WGS sequence"/>
</dbReference>
<dbReference type="InterPro" id="IPR005901">
    <property type="entry name" value="GLPGLI"/>
</dbReference>
<name>A0A4Z0LAY5_9FLAO</name>
<dbReference type="AlphaFoldDB" id="A0A4Z0LAY5"/>
<reference evidence="2 3" key="1">
    <citation type="submission" date="2019-04" db="EMBL/GenBank/DDBJ databases">
        <title>Flavobacterium sp. strain DS2-A Genome sequencing and assembly.</title>
        <authorList>
            <person name="Kim I."/>
        </authorList>
    </citation>
    <scope>NUCLEOTIDE SEQUENCE [LARGE SCALE GENOMIC DNA]</scope>
    <source>
        <strain evidence="2 3">DS2-A</strain>
    </source>
</reference>